<feature type="domain" description="DUF1618" evidence="1">
    <location>
        <begin position="1"/>
        <end position="71"/>
    </location>
</feature>
<dbReference type="EMBL" id="LWDX02020004">
    <property type="protein sequence ID" value="OEL33017.1"/>
    <property type="molecule type" value="Genomic_DNA"/>
</dbReference>
<accession>A0A1E5W6P6</accession>
<evidence type="ECO:0000313" key="3">
    <source>
        <dbReference type="Proteomes" id="UP000095767"/>
    </source>
</evidence>
<organism evidence="2 3">
    <name type="scientific">Dichanthelium oligosanthes</name>
    <dbReference type="NCBI Taxonomy" id="888268"/>
    <lineage>
        <taxon>Eukaryota</taxon>
        <taxon>Viridiplantae</taxon>
        <taxon>Streptophyta</taxon>
        <taxon>Embryophyta</taxon>
        <taxon>Tracheophyta</taxon>
        <taxon>Spermatophyta</taxon>
        <taxon>Magnoliopsida</taxon>
        <taxon>Liliopsida</taxon>
        <taxon>Poales</taxon>
        <taxon>Poaceae</taxon>
        <taxon>PACMAD clade</taxon>
        <taxon>Panicoideae</taxon>
        <taxon>Panicodae</taxon>
        <taxon>Paniceae</taxon>
        <taxon>Dichantheliinae</taxon>
        <taxon>Dichanthelium</taxon>
    </lineage>
</organism>
<evidence type="ECO:0000313" key="2">
    <source>
        <dbReference type="EMBL" id="OEL33017.1"/>
    </source>
</evidence>
<dbReference type="Pfam" id="PF07762">
    <property type="entry name" value="DUF1618"/>
    <property type="match status" value="1"/>
</dbReference>
<dbReference type="InterPro" id="IPR011676">
    <property type="entry name" value="DUF1618"/>
</dbReference>
<gene>
    <name evidence="2" type="ORF">BAE44_0005959</name>
</gene>
<evidence type="ECO:0000259" key="1">
    <source>
        <dbReference type="Pfam" id="PF07762"/>
    </source>
</evidence>
<comment type="caution">
    <text evidence="2">The sequence shown here is derived from an EMBL/GenBank/DDBJ whole genome shotgun (WGS) entry which is preliminary data.</text>
</comment>
<dbReference type="Proteomes" id="UP000095767">
    <property type="component" value="Unassembled WGS sequence"/>
</dbReference>
<sequence>MGCAGGSIKFICIDRSSASRGSETVIVWTLKDLDSQQWEREVFPWRELWDQVDFMDAGLQDIQPAYPTLMPNGALCLLLPNMSLRGEGPPVEDDYICSFEMRSNRTLWFGRVHKYHFIRPVILPHNFFVKS</sequence>
<protein>
    <recommendedName>
        <fullName evidence="1">DUF1618 domain-containing protein</fullName>
    </recommendedName>
</protein>
<proteinExistence type="predicted"/>
<dbReference type="AlphaFoldDB" id="A0A1E5W6P6"/>
<dbReference type="OrthoDB" id="664802at2759"/>
<name>A0A1E5W6P6_9POAL</name>
<keyword evidence="3" id="KW-1185">Reference proteome</keyword>
<reference evidence="2 3" key="1">
    <citation type="submission" date="2016-09" db="EMBL/GenBank/DDBJ databases">
        <title>The draft genome of Dichanthelium oligosanthes: A C3 panicoid grass species.</title>
        <authorList>
            <person name="Studer A.J."/>
            <person name="Schnable J.C."/>
            <person name="Brutnell T.P."/>
        </authorList>
    </citation>
    <scope>NUCLEOTIDE SEQUENCE [LARGE SCALE GENOMIC DNA]</scope>
    <source>
        <strain evidence="3">cv. Kellogg 1175</strain>
        <tissue evidence="2">Leaf</tissue>
    </source>
</reference>